<organism evidence="1 2">
    <name type="scientific">Ceraceosorus bombacis</name>
    <dbReference type="NCBI Taxonomy" id="401625"/>
    <lineage>
        <taxon>Eukaryota</taxon>
        <taxon>Fungi</taxon>
        <taxon>Dikarya</taxon>
        <taxon>Basidiomycota</taxon>
        <taxon>Ustilaginomycotina</taxon>
        <taxon>Exobasidiomycetes</taxon>
        <taxon>Ceraceosorales</taxon>
        <taxon>Ceraceosoraceae</taxon>
        <taxon>Ceraceosorus</taxon>
    </lineage>
</organism>
<keyword evidence="2" id="KW-1185">Reference proteome</keyword>
<protein>
    <submittedName>
        <fullName evidence="1">Uncharacterized protein</fullName>
    </submittedName>
</protein>
<name>A0A0N7L8W3_9BASI</name>
<proteinExistence type="predicted"/>
<sequence>MDSWLYRWTQSRCLPAALTIQPWRTRRPSKVPFNGSTDTTLCLQPVRNPRPAVWHFATSTGLLDEHFLDIPGLPANLPTTVEHMHQTQLKRSSCLNAAAQVQLNGLDYQTDLETNHLVQEIEPASHVQRTEQAEPMGGPVSLYKEG</sequence>
<reference evidence="1 2" key="1">
    <citation type="submission" date="2014-09" db="EMBL/GenBank/DDBJ databases">
        <authorList>
            <person name="Magalhaes I.L.F."/>
            <person name="Oliveira U."/>
            <person name="Santos F.R."/>
            <person name="Vidigal T.H.D.A."/>
            <person name="Brescovit A.D."/>
            <person name="Santos A.J."/>
        </authorList>
    </citation>
    <scope>NUCLEOTIDE SEQUENCE [LARGE SCALE GENOMIC DNA]</scope>
</reference>
<dbReference type="EMBL" id="CCYA01000118">
    <property type="protein sequence ID" value="CEH12106.1"/>
    <property type="molecule type" value="Genomic_DNA"/>
</dbReference>
<evidence type="ECO:0000313" key="2">
    <source>
        <dbReference type="Proteomes" id="UP000054845"/>
    </source>
</evidence>
<evidence type="ECO:0000313" key="1">
    <source>
        <dbReference type="EMBL" id="CEH12106.1"/>
    </source>
</evidence>
<dbReference type="Proteomes" id="UP000054845">
    <property type="component" value="Unassembled WGS sequence"/>
</dbReference>
<dbReference type="AlphaFoldDB" id="A0A0N7L8W3"/>
<accession>A0A0N7L8W3</accession>